<evidence type="ECO:0000313" key="7">
    <source>
        <dbReference type="Proteomes" id="UP000469325"/>
    </source>
</evidence>
<keyword evidence="3" id="KW-0547">Nucleotide-binding</keyword>
<accession>A0A6N7XAS6</accession>
<dbReference type="Pfam" id="PF00005">
    <property type="entry name" value="ABC_tran"/>
    <property type="match status" value="2"/>
</dbReference>
<gene>
    <name evidence="6" type="ORF">FYJ68_05965</name>
</gene>
<dbReference type="EMBL" id="VUNC01000004">
    <property type="protein sequence ID" value="MST72650.1"/>
    <property type="molecule type" value="Genomic_DNA"/>
</dbReference>
<dbReference type="GO" id="GO:0005524">
    <property type="term" value="F:ATP binding"/>
    <property type="evidence" value="ECO:0007669"/>
    <property type="project" value="UniProtKB-KW"/>
</dbReference>
<dbReference type="GO" id="GO:0016887">
    <property type="term" value="F:ATP hydrolysis activity"/>
    <property type="evidence" value="ECO:0007669"/>
    <property type="project" value="InterPro"/>
</dbReference>
<dbReference type="Gene3D" id="3.40.50.300">
    <property type="entry name" value="P-loop containing nucleotide triphosphate hydrolases"/>
    <property type="match status" value="2"/>
</dbReference>
<organism evidence="6 7">
    <name type="scientific">Olsenella porci</name>
    <dbReference type="NCBI Taxonomy" id="2652279"/>
    <lineage>
        <taxon>Bacteria</taxon>
        <taxon>Bacillati</taxon>
        <taxon>Actinomycetota</taxon>
        <taxon>Coriobacteriia</taxon>
        <taxon>Coriobacteriales</taxon>
        <taxon>Atopobiaceae</taxon>
        <taxon>Olsenella</taxon>
    </lineage>
</organism>
<protein>
    <submittedName>
        <fullName evidence="6">ATP-binding cassette domain-containing protein</fullName>
    </submittedName>
</protein>
<dbReference type="SMART" id="SM00382">
    <property type="entry name" value="AAA"/>
    <property type="match status" value="2"/>
</dbReference>
<keyword evidence="4 6" id="KW-0067">ATP-binding</keyword>
<dbReference type="CDD" id="cd03225">
    <property type="entry name" value="ABC_cobalt_CbiO_domain1"/>
    <property type="match status" value="2"/>
</dbReference>
<dbReference type="InterPro" id="IPR003593">
    <property type="entry name" value="AAA+_ATPase"/>
</dbReference>
<dbReference type="InterPro" id="IPR017871">
    <property type="entry name" value="ABC_transporter-like_CS"/>
</dbReference>
<keyword evidence="7" id="KW-1185">Reference proteome</keyword>
<dbReference type="Proteomes" id="UP000469325">
    <property type="component" value="Unassembled WGS sequence"/>
</dbReference>
<dbReference type="SUPFAM" id="SSF52540">
    <property type="entry name" value="P-loop containing nucleoside triphosphate hydrolases"/>
    <property type="match status" value="2"/>
</dbReference>
<feature type="domain" description="ABC transporter" evidence="5">
    <location>
        <begin position="8"/>
        <end position="252"/>
    </location>
</feature>
<dbReference type="InterPro" id="IPR027417">
    <property type="entry name" value="P-loop_NTPase"/>
</dbReference>
<dbReference type="AlphaFoldDB" id="A0A6N7XAS6"/>
<dbReference type="PANTHER" id="PTHR43553">
    <property type="entry name" value="HEAVY METAL TRANSPORTER"/>
    <property type="match status" value="1"/>
</dbReference>
<evidence type="ECO:0000256" key="2">
    <source>
        <dbReference type="ARBA" id="ARBA00022448"/>
    </source>
</evidence>
<dbReference type="PROSITE" id="PS00211">
    <property type="entry name" value="ABC_TRANSPORTER_1"/>
    <property type="match status" value="1"/>
</dbReference>
<reference evidence="6 7" key="1">
    <citation type="submission" date="2019-08" db="EMBL/GenBank/DDBJ databases">
        <title>In-depth cultivation of the pig gut microbiome towards novel bacterial diversity and tailored functional studies.</title>
        <authorList>
            <person name="Wylensek D."/>
            <person name="Hitch T.C.A."/>
            <person name="Clavel T."/>
        </authorList>
    </citation>
    <scope>NUCLEOTIDE SEQUENCE [LARGE SCALE GENOMIC DNA]</scope>
    <source>
        <strain evidence="6 7">CA-Schmier-601-WT-1</strain>
    </source>
</reference>
<evidence type="ECO:0000259" key="5">
    <source>
        <dbReference type="PROSITE" id="PS50893"/>
    </source>
</evidence>
<dbReference type="PROSITE" id="PS50893">
    <property type="entry name" value="ABC_TRANSPORTER_2"/>
    <property type="match status" value="2"/>
</dbReference>
<keyword evidence="2" id="KW-0813">Transport</keyword>
<dbReference type="GO" id="GO:0042626">
    <property type="term" value="F:ATPase-coupled transmembrane transporter activity"/>
    <property type="evidence" value="ECO:0007669"/>
    <property type="project" value="TreeGrafter"/>
</dbReference>
<comment type="caution">
    <text evidence="6">The sequence shown here is derived from an EMBL/GenBank/DDBJ whole genome shotgun (WGS) entry which is preliminary data.</text>
</comment>
<evidence type="ECO:0000313" key="6">
    <source>
        <dbReference type="EMBL" id="MST72650.1"/>
    </source>
</evidence>
<name>A0A6N7XAS6_9ACTN</name>
<proteinExistence type="inferred from homology"/>
<dbReference type="InterPro" id="IPR050095">
    <property type="entry name" value="ECF_ABC_transporter_ATP-bd"/>
</dbReference>
<comment type="similarity">
    <text evidence="1">Belongs to the ABC transporter superfamily.</text>
</comment>
<dbReference type="InterPro" id="IPR003439">
    <property type="entry name" value="ABC_transporter-like_ATP-bd"/>
</dbReference>
<feature type="domain" description="ABC transporter" evidence="5">
    <location>
        <begin position="259"/>
        <end position="472"/>
    </location>
</feature>
<dbReference type="PANTHER" id="PTHR43553:SF24">
    <property type="entry name" value="ENERGY-COUPLING FACTOR TRANSPORTER ATP-BINDING PROTEIN ECFA1"/>
    <property type="match status" value="1"/>
</dbReference>
<evidence type="ECO:0000256" key="4">
    <source>
        <dbReference type="ARBA" id="ARBA00022840"/>
    </source>
</evidence>
<sequence length="472" mass="51311">MAGLCNALEVRDLSFAYPGTDGGETDWVLRHVGLAVPEGAFCLLVGPTGCGKTTLLRLAKPELAPVGRREGSISLFGEPLDRIAADPRESARTVGYVFQSPEGQIVCDSVWREMAFGLESLCVPRDTMRRRVAETCDFLGMGPWFRRECSELSGGQRQVLALASVLAMRPRLLLLDEPTSMLDPVAERNFASLLFRVNRELGVTVVVATHDPRPLVDYADMAVSMEGGALREVSPDALRDEPDLAEGPLPAVTLGATQVQASDAWFRYGRDDDWVLRGLDLSVSGGETRAIVGGNGSGKTTLLSLVAGVGRPQRGRVRNWLRGSQVLLPQNPKALLSQQSVLEELMEWSRNVGYGRDEAVDALDKMGMGEELLPRHPYDLSGGQQQLLAYAKLALAHPALMLLDEPTKGLDLAARRSLARALREERGRGTTVLLSTHDLAFVRAVADSVTLLFDGQEACTQATGEYFAQSWL</sequence>
<dbReference type="GO" id="GO:0043190">
    <property type="term" value="C:ATP-binding cassette (ABC) transporter complex"/>
    <property type="evidence" value="ECO:0007669"/>
    <property type="project" value="TreeGrafter"/>
</dbReference>
<evidence type="ECO:0000256" key="3">
    <source>
        <dbReference type="ARBA" id="ARBA00022741"/>
    </source>
</evidence>
<evidence type="ECO:0000256" key="1">
    <source>
        <dbReference type="ARBA" id="ARBA00005417"/>
    </source>
</evidence>
<dbReference type="InterPro" id="IPR015856">
    <property type="entry name" value="ABC_transpr_CbiO/EcfA_su"/>
</dbReference>